<comment type="caution">
    <text evidence="1">The sequence shown here is derived from an EMBL/GenBank/DDBJ whole genome shotgun (WGS) entry which is preliminary data.</text>
</comment>
<dbReference type="EMBL" id="JAQIZT010000016">
    <property type="protein sequence ID" value="KAJ6968334.1"/>
    <property type="molecule type" value="Genomic_DNA"/>
</dbReference>
<name>A0AAD6PUR4_9ROSI</name>
<dbReference type="Proteomes" id="UP001164929">
    <property type="component" value="Chromosome 16"/>
</dbReference>
<protein>
    <submittedName>
        <fullName evidence="1">Uncharacterized protein</fullName>
    </submittedName>
</protein>
<sequence length="219" mass="24728">MEKLSSLVEKRFGRGERRPIFSLGRNGPSISYLLFADDVTFFRNATIDQARAMVLSLGLLHYFLGTNPMSLCRNPVLTWVSYKLVSVILPWSYIEVKVLHAKYLHATDICFSQSAPCGASNSTWKGIIKGLDMLKEGYCWRDRGLGECGLHLRMFLIQSDLVLIQSLLALGVVGDDGDGDKVKCVITMMMMRSSVLPQLPRFSRMTRFDFDLGLTTRFE</sequence>
<organism evidence="1 2">
    <name type="scientific">Populus alba x Populus x berolinensis</name>
    <dbReference type="NCBI Taxonomy" id="444605"/>
    <lineage>
        <taxon>Eukaryota</taxon>
        <taxon>Viridiplantae</taxon>
        <taxon>Streptophyta</taxon>
        <taxon>Embryophyta</taxon>
        <taxon>Tracheophyta</taxon>
        <taxon>Spermatophyta</taxon>
        <taxon>Magnoliopsida</taxon>
        <taxon>eudicotyledons</taxon>
        <taxon>Gunneridae</taxon>
        <taxon>Pentapetalae</taxon>
        <taxon>rosids</taxon>
        <taxon>fabids</taxon>
        <taxon>Malpighiales</taxon>
        <taxon>Salicaceae</taxon>
        <taxon>Saliceae</taxon>
        <taxon>Populus</taxon>
    </lineage>
</organism>
<proteinExistence type="predicted"/>
<evidence type="ECO:0000313" key="1">
    <source>
        <dbReference type="EMBL" id="KAJ6968334.1"/>
    </source>
</evidence>
<accession>A0AAD6PUR4</accession>
<evidence type="ECO:0000313" key="2">
    <source>
        <dbReference type="Proteomes" id="UP001164929"/>
    </source>
</evidence>
<keyword evidence="2" id="KW-1185">Reference proteome</keyword>
<gene>
    <name evidence="1" type="ORF">NC653_036323</name>
</gene>
<reference evidence="1 2" key="1">
    <citation type="journal article" date="2023" name="Mol. Ecol. Resour.">
        <title>Chromosome-level genome assembly of a triploid poplar Populus alba 'Berolinensis'.</title>
        <authorList>
            <person name="Chen S."/>
            <person name="Yu Y."/>
            <person name="Wang X."/>
            <person name="Wang S."/>
            <person name="Zhang T."/>
            <person name="Zhou Y."/>
            <person name="He R."/>
            <person name="Meng N."/>
            <person name="Wang Y."/>
            <person name="Liu W."/>
            <person name="Liu Z."/>
            <person name="Liu J."/>
            <person name="Guo Q."/>
            <person name="Huang H."/>
            <person name="Sederoff R.R."/>
            <person name="Wang G."/>
            <person name="Qu G."/>
            <person name="Chen S."/>
        </authorList>
    </citation>
    <scope>NUCLEOTIDE SEQUENCE [LARGE SCALE GENOMIC DNA]</scope>
    <source>
        <strain evidence="1">SC-2020</strain>
    </source>
</reference>
<dbReference type="AlphaFoldDB" id="A0AAD6PUR4"/>